<organism evidence="3 4">
    <name type="scientific">Zymoseptoria tritici (strain ST99CH_3D7)</name>
    <dbReference type="NCBI Taxonomy" id="1276538"/>
    <lineage>
        <taxon>Eukaryota</taxon>
        <taxon>Fungi</taxon>
        <taxon>Dikarya</taxon>
        <taxon>Ascomycota</taxon>
        <taxon>Pezizomycotina</taxon>
        <taxon>Dothideomycetes</taxon>
        <taxon>Dothideomycetidae</taxon>
        <taxon>Mycosphaerellales</taxon>
        <taxon>Mycosphaerellaceae</taxon>
        <taxon>Zymoseptoria</taxon>
    </lineage>
</organism>
<dbReference type="GO" id="GO:0006351">
    <property type="term" value="P:DNA-templated transcription"/>
    <property type="evidence" value="ECO:0007669"/>
    <property type="project" value="InterPro"/>
</dbReference>
<dbReference type="EMBL" id="LT853701">
    <property type="protein sequence ID" value="SMQ54938.1"/>
    <property type="molecule type" value="Genomic_DNA"/>
</dbReference>
<dbReference type="CDD" id="cd12148">
    <property type="entry name" value="fungal_TF_MHR"/>
    <property type="match status" value="1"/>
</dbReference>
<dbReference type="STRING" id="1276538.A0A1X7S5I4"/>
<keyword evidence="1" id="KW-0539">Nucleus</keyword>
<dbReference type="InterPro" id="IPR007219">
    <property type="entry name" value="XnlR_reg_dom"/>
</dbReference>
<evidence type="ECO:0000313" key="4">
    <source>
        <dbReference type="Proteomes" id="UP000215127"/>
    </source>
</evidence>
<evidence type="ECO:0000313" key="3">
    <source>
        <dbReference type="EMBL" id="SMQ54938.1"/>
    </source>
</evidence>
<evidence type="ECO:0000256" key="1">
    <source>
        <dbReference type="ARBA" id="ARBA00023242"/>
    </source>
</evidence>
<dbReference type="AlphaFoldDB" id="A0A1X7S5I4"/>
<dbReference type="Proteomes" id="UP000215127">
    <property type="component" value="Chromosome 10"/>
</dbReference>
<sequence>MYLGECQSPFLLEFTAPAEHRATATLLVADDGQHAGCMPDDKILDIPSASSFSLEYFDAMFWDQQSWATEFLDFTSYAPEDVNAVSYSTSQSRLEAVLDDRLTQIRQQLASAHTRLSAKDPTFGAHFDQRLAEQVFTARILQLSVQTYFRLLNPFYPFIHRPSFDCDTVSSYLLLAVFMFGCLALPSTDLNSFARTVFDIAEEHIFDALALQHWHDGTTSYKDVEVL</sequence>
<keyword evidence="4" id="KW-1185">Reference proteome</keyword>
<feature type="domain" description="Xylanolytic transcriptional activator regulatory" evidence="2">
    <location>
        <begin position="146"/>
        <end position="192"/>
    </location>
</feature>
<gene>
    <name evidence="3" type="ORF">ZT3D7_G10093</name>
</gene>
<dbReference type="GO" id="GO:0003677">
    <property type="term" value="F:DNA binding"/>
    <property type="evidence" value="ECO:0007669"/>
    <property type="project" value="InterPro"/>
</dbReference>
<accession>A0A1X7S5I4</accession>
<evidence type="ECO:0000259" key="2">
    <source>
        <dbReference type="Pfam" id="PF04082"/>
    </source>
</evidence>
<dbReference type="Pfam" id="PF04082">
    <property type="entry name" value="Fungal_trans"/>
    <property type="match status" value="1"/>
</dbReference>
<dbReference type="GO" id="GO:0008270">
    <property type="term" value="F:zinc ion binding"/>
    <property type="evidence" value="ECO:0007669"/>
    <property type="project" value="InterPro"/>
</dbReference>
<protein>
    <recommendedName>
        <fullName evidence="2">Xylanolytic transcriptional activator regulatory domain-containing protein</fullName>
    </recommendedName>
</protein>
<proteinExistence type="predicted"/>
<name>A0A1X7S5I4_ZYMT9</name>
<reference evidence="3 4" key="1">
    <citation type="submission" date="2016-06" db="EMBL/GenBank/DDBJ databases">
        <authorList>
            <person name="Kjaerup R.B."/>
            <person name="Dalgaard T.S."/>
            <person name="Juul-Madsen H.R."/>
        </authorList>
    </citation>
    <scope>NUCLEOTIDE SEQUENCE [LARGE SCALE GENOMIC DNA]</scope>
</reference>